<evidence type="ECO:0000256" key="2">
    <source>
        <dbReference type="ARBA" id="ARBA00023015"/>
    </source>
</evidence>
<evidence type="ECO:0000313" key="8">
    <source>
        <dbReference type="EMBL" id="TDN99046.1"/>
    </source>
</evidence>
<evidence type="ECO:0000313" key="7">
    <source>
        <dbReference type="EMBL" id="SFF27551.1"/>
    </source>
</evidence>
<dbReference type="InterPro" id="IPR036388">
    <property type="entry name" value="WH-like_DNA-bd_sf"/>
</dbReference>
<keyword evidence="3" id="KW-0731">Sigma factor</keyword>
<dbReference type="RefSeq" id="WP_093919714.1">
    <property type="nucleotide sequence ID" value="NZ_FONW01000004.1"/>
</dbReference>
<reference evidence="8 10" key="2">
    <citation type="submission" date="2019-03" db="EMBL/GenBank/DDBJ databases">
        <title>Freshwater and sediment microbial communities from various areas in North America, analyzing microbe dynamics in response to fracking.</title>
        <authorList>
            <person name="Lamendella R."/>
        </authorList>
    </citation>
    <scope>NUCLEOTIDE SEQUENCE [LARGE SCALE GENOMIC DNA]</scope>
    <source>
        <strain evidence="8 10">114D</strain>
    </source>
</reference>
<proteinExistence type="inferred from homology"/>
<comment type="similarity">
    <text evidence="1">Belongs to the sigma-70 factor family. ECF subfamily.</text>
</comment>
<evidence type="ECO:0000256" key="4">
    <source>
        <dbReference type="ARBA" id="ARBA00023163"/>
    </source>
</evidence>
<evidence type="ECO:0000313" key="10">
    <source>
        <dbReference type="Proteomes" id="UP000294848"/>
    </source>
</evidence>
<dbReference type="NCBIfam" id="TIGR02985">
    <property type="entry name" value="Sig70_bacteroi1"/>
    <property type="match status" value="1"/>
</dbReference>
<dbReference type="InterPro" id="IPR013324">
    <property type="entry name" value="RNA_pol_sigma_r3/r4-like"/>
</dbReference>
<dbReference type="Gene3D" id="1.10.1740.10">
    <property type="match status" value="1"/>
</dbReference>
<keyword evidence="2" id="KW-0805">Transcription regulation</keyword>
<dbReference type="Proteomes" id="UP000294848">
    <property type="component" value="Unassembled WGS sequence"/>
</dbReference>
<dbReference type="STRING" id="655355.SAMN05216283_10422"/>
<dbReference type="EMBL" id="SNWI01000007">
    <property type="protein sequence ID" value="TDN99046.1"/>
    <property type="molecule type" value="Genomic_DNA"/>
</dbReference>
<keyword evidence="9" id="KW-1185">Reference proteome</keyword>
<dbReference type="InterPro" id="IPR013325">
    <property type="entry name" value="RNA_pol_sigma_r2"/>
</dbReference>
<dbReference type="InterPro" id="IPR039425">
    <property type="entry name" value="RNA_pol_sigma-70-like"/>
</dbReference>
<dbReference type="InterPro" id="IPR013249">
    <property type="entry name" value="RNA_pol_sigma70_r4_t2"/>
</dbReference>
<evidence type="ECO:0000313" key="9">
    <source>
        <dbReference type="Proteomes" id="UP000198964"/>
    </source>
</evidence>
<evidence type="ECO:0000259" key="5">
    <source>
        <dbReference type="Pfam" id="PF04542"/>
    </source>
</evidence>
<dbReference type="GO" id="GO:0003677">
    <property type="term" value="F:DNA binding"/>
    <property type="evidence" value="ECO:0007669"/>
    <property type="project" value="InterPro"/>
</dbReference>
<reference evidence="7 9" key="1">
    <citation type="submission" date="2016-10" db="EMBL/GenBank/DDBJ databases">
        <authorList>
            <person name="de Groot N.N."/>
        </authorList>
    </citation>
    <scope>NUCLEOTIDE SEQUENCE [LARGE SCALE GENOMIC DNA]</scope>
    <source>
        <strain evidence="7 9">CGMCC 1.9156</strain>
    </source>
</reference>
<sequence>MKKLPEHTEKELLRELKKGSAEAFDALFNTYGKRLYFFALGYLKSEMEAEEVVQEVFFKIWKKRELINPELSFKAYIFKIAFNHIRELFQKLNLQRAYQHEIINQASSFSNRLDEQTNYQSLLDQVNQIINQLPPRQKDILLRKRQQEQSIKEIASELELSPKTVENHLTQALKQLRKALENRNIGGELYYFLFIKN</sequence>
<dbReference type="InterPro" id="IPR014284">
    <property type="entry name" value="RNA_pol_sigma-70_dom"/>
</dbReference>
<dbReference type="Pfam" id="PF08281">
    <property type="entry name" value="Sigma70_r4_2"/>
    <property type="match status" value="1"/>
</dbReference>
<dbReference type="InterPro" id="IPR014327">
    <property type="entry name" value="RNA_pol_sigma70_bacteroid"/>
</dbReference>
<dbReference type="PANTHER" id="PTHR43133">
    <property type="entry name" value="RNA POLYMERASE ECF-TYPE SIGMA FACTO"/>
    <property type="match status" value="1"/>
</dbReference>
<dbReference type="SUPFAM" id="SSF88946">
    <property type="entry name" value="Sigma2 domain of RNA polymerase sigma factors"/>
    <property type="match status" value="1"/>
</dbReference>
<accession>A0A1I2HGC8</accession>
<organism evidence="7 9">
    <name type="scientific">Sunxiuqinia elliptica</name>
    <dbReference type="NCBI Taxonomy" id="655355"/>
    <lineage>
        <taxon>Bacteria</taxon>
        <taxon>Pseudomonadati</taxon>
        <taxon>Bacteroidota</taxon>
        <taxon>Bacteroidia</taxon>
        <taxon>Marinilabiliales</taxon>
        <taxon>Prolixibacteraceae</taxon>
        <taxon>Sunxiuqinia</taxon>
    </lineage>
</organism>
<dbReference type="AlphaFoldDB" id="A0A1I2HGC8"/>
<dbReference type="NCBIfam" id="TIGR02937">
    <property type="entry name" value="sigma70-ECF"/>
    <property type="match status" value="1"/>
</dbReference>
<name>A0A1I2HGC8_9BACT</name>
<keyword evidence="4" id="KW-0804">Transcription</keyword>
<dbReference type="SUPFAM" id="SSF88659">
    <property type="entry name" value="Sigma3 and sigma4 domains of RNA polymerase sigma factors"/>
    <property type="match status" value="1"/>
</dbReference>
<dbReference type="InterPro" id="IPR007627">
    <property type="entry name" value="RNA_pol_sigma70_r2"/>
</dbReference>
<gene>
    <name evidence="8" type="ORF">DET52_107178</name>
    <name evidence="7" type="ORF">SAMN05216283_10422</name>
</gene>
<dbReference type="GO" id="GO:0006352">
    <property type="term" value="P:DNA-templated transcription initiation"/>
    <property type="evidence" value="ECO:0007669"/>
    <property type="project" value="InterPro"/>
</dbReference>
<evidence type="ECO:0000259" key="6">
    <source>
        <dbReference type="Pfam" id="PF08281"/>
    </source>
</evidence>
<dbReference type="PANTHER" id="PTHR43133:SF46">
    <property type="entry name" value="RNA POLYMERASE SIGMA-70 FACTOR ECF SUBFAMILY"/>
    <property type="match status" value="1"/>
</dbReference>
<dbReference type="Proteomes" id="UP000198964">
    <property type="component" value="Unassembled WGS sequence"/>
</dbReference>
<dbReference type="Gene3D" id="1.10.10.10">
    <property type="entry name" value="Winged helix-like DNA-binding domain superfamily/Winged helix DNA-binding domain"/>
    <property type="match status" value="1"/>
</dbReference>
<dbReference type="GO" id="GO:0016987">
    <property type="term" value="F:sigma factor activity"/>
    <property type="evidence" value="ECO:0007669"/>
    <property type="project" value="UniProtKB-KW"/>
</dbReference>
<evidence type="ECO:0000256" key="1">
    <source>
        <dbReference type="ARBA" id="ARBA00010641"/>
    </source>
</evidence>
<dbReference type="OrthoDB" id="9782991at2"/>
<dbReference type="CDD" id="cd06171">
    <property type="entry name" value="Sigma70_r4"/>
    <property type="match status" value="1"/>
</dbReference>
<dbReference type="EMBL" id="FONW01000004">
    <property type="protein sequence ID" value="SFF27551.1"/>
    <property type="molecule type" value="Genomic_DNA"/>
</dbReference>
<evidence type="ECO:0000256" key="3">
    <source>
        <dbReference type="ARBA" id="ARBA00023082"/>
    </source>
</evidence>
<feature type="domain" description="RNA polymerase sigma-70 region 2" evidence="5">
    <location>
        <begin position="27"/>
        <end position="91"/>
    </location>
</feature>
<feature type="domain" description="RNA polymerase sigma factor 70 region 4 type 2" evidence="6">
    <location>
        <begin position="124"/>
        <end position="176"/>
    </location>
</feature>
<dbReference type="Pfam" id="PF04542">
    <property type="entry name" value="Sigma70_r2"/>
    <property type="match status" value="1"/>
</dbReference>
<protein>
    <submittedName>
        <fullName evidence="8">RNA polymerase sigma-70 factor (ECF subfamily)</fullName>
    </submittedName>
    <submittedName>
        <fullName evidence="7">RNA polymerase sigma-70 factor, ECF subfamily</fullName>
    </submittedName>
</protein>